<dbReference type="Gene3D" id="3.90.550.10">
    <property type="entry name" value="Spore Coat Polysaccharide Biosynthesis Protein SpsA, Chain A"/>
    <property type="match status" value="1"/>
</dbReference>
<sequence length="244" mass="27050">MKAFIFAAGLGTRLGTITQTMPKALVEVGGEPMLKRVILKLKDSDIRQIVVNVHHYADKIIDYLKSNDNFGLDISVSDERDALLDTGGGLLKAKGLLGTDSQILLHNADILTDFNLKEMIAHHQSSQADVTLLVADRQTSRYLLFDNSMQMKGWTDIRSGEIRSPWNSEEIAGCRNLAFGGVHIVNPSVFPFLAKFSNDPKFSITPFYTSSCKDLRICGFMPDESYNWIDIGKPDALKAAQNIV</sequence>
<gene>
    <name evidence="4" type="ORF">C5O23_02670</name>
</gene>
<dbReference type="PANTHER" id="PTHR43584:SF8">
    <property type="entry name" value="N-ACETYLMURAMATE ALPHA-1-PHOSPHATE URIDYLYLTRANSFERASE"/>
    <property type="match status" value="1"/>
</dbReference>
<dbReference type="InterPro" id="IPR005835">
    <property type="entry name" value="NTP_transferase_dom"/>
</dbReference>
<organism evidence="4 5">
    <name type="scientific">Duncaniella muris</name>
    <dbReference type="NCBI Taxonomy" id="2094150"/>
    <lineage>
        <taxon>Bacteria</taxon>
        <taxon>Pseudomonadati</taxon>
        <taxon>Bacteroidota</taxon>
        <taxon>Bacteroidia</taxon>
        <taxon>Bacteroidales</taxon>
        <taxon>Muribaculaceae</taxon>
        <taxon>Duncaniella</taxon>
    </lineage>
</organism>
<evidence type="ECO:0000259" key="3">
    <source>
        <dbReference type="Pfam" id="PF00483"/>
    </source>
</evidence>
<dbReference type="RefSeq" id="WP_107031414.1">
    <property type="nucleotide sequence ID" value="NZ_CAOLYA010000001.1"/>
</dbReference>
<dbReference type="GO" id="GO:0016779">
    <property type="term" value="F:nucleotidyltransferase activity"/>
    <property type="evidence" value="ECO:0007669"/>
    <property type="project" value="UniProtKB-KW"/>
</dbReference>
<dbReference type="InterPro" id="IPR050065">
    <property type="entry name" value="GlmU-like"/>
</dbReference>
<protein>
    <submittedName>
        <fullName evidence="4">Nucleotidyltransferase family protein</fullName>
    </submittedName>
</protein>
<keyword evidence="1 4" id="KW-0808">Transferase</keyword>
<name>A0A2V1IQT8_9BACT</name>
<dbReference type="EMBL" id="PUEC01000004">
    <property type="protein sequence ID" value="PWB03632.1"/>
    <property type="molecule type" value="Genomic_DNA"/>
</dbReference>
<dbReference type="CDD" id="cd06422">
    <property type="entry name" value="NTP_transferase_like_1"/>
    <property type="match status" value="1"/>
</dbReference>
<dbReference type="InterPro" id="IPR029044">
    <property type="entry name" value="Nucleotide-diphossugar_trans"/>
</dbReference>
<proteinExistence type="predicted"/>
<evidence type="ECO:0000256" key="2">
    <source>
        <dbReference type="ARBA" id="ARBA00022695"/>
    </source>
</evidence>
<evidence type="ECO:0000313" key="5">
    <source>
        <dbReference type="Proteomes" id="UP000244905"/>
    </source>
</evidence>
<keyword evidence="2" id="KW-0548">Nucleotidyltransferase</keyword>
<dbReference type="GeneID" id="82525252"/>
<keyword evidence="5" id="KW-1185">Reference proteome</keyword>
<dbReference type="PANTHER" id="PTHR43584">
    <property type="entry name" value="NUCLEOTIDYL TRANSFERASE"/>
    <property type="match status" value="1"/>
</dbReference>
<feature type="domain" description="Nucleotidyl transferase" evidence="3">
    <location>
        <begin position="2"/>
        <end position="242"/>
    </location>
</feature>
<comment type="caution">
    <text evidence="4">The sequence shown here is derived from an EMBL/GenBank/DDBJ whole genome shotgun (WGS) entry which is preliminary data.</text>
</comment>
<evidence type="ECO:0000313" key="4">
    <source>
        <dbReference type="EMBL" id="PWB03632.1"/>
    </source>
</evidence>
<evidence type="ECO:0000256" key="1">
    <source>
        <dbReference type="ARBA" id="ARBA00022679"/>
    </source>
</evidence>
<dbReference type="SUPFAM" id="SSF53448">
    <property type="entry name" value="Nucleotide-diphospho-sugar transferases"/>
    <property type="match status" value="1"/>
</dbReference>
<dbReference type="Pfam" id="PF00483">
    <property type="entry name" value="NTP_transferase"/>
    <property type="match status" value="1"/>
</dbReference>
<dbReference type="Proteomes" id="UP000244905">
    <property type="component" value="Unassembled WGS sequence"/>
</dbReference>
<dbReference type="AlphaFoldDB" id="A0A2V1IQT8"/>
<reference evidence="5" key="1">
    <citation type="submission" date="2018-02" db="EMBL/GenBank/DDBJ databases">
        <authorList>
            <person name="Clavel T."/>
            <person name="Strowig T."/>
        </authorList>
    </citation>
    <scope>NUCLEOTIDE SEQUENCE [LARGE SCALE GENOMIC DNA]</scope>
    <source>
        <strain evidence="5">DSM 103720</strain>
    </source>
</reference>
<accession>A0A2V1IQT8</accession>